<proteinExistence type="predicted"/>
<gene>
    <name evidence="1" type="ORF">HX095_09970</name>
</gene>
<protein>
    <recommendedName>
        <fullName evidence="3">DUF2158 domain-containing protein</fullName>
    </recommendedName>
</protein>
<dbReference type="RefSeq" id="WP_286486091.1">
    <property type="nucleotide sequence ID" value="NZ_JACALR010000004.1"/>
</dbReference>
<name>A0AAW7DJ87_9FLAO</name>
<dbReference type="AlphaFoldDB" id="A0AAW7DJ87"/>
<dbReference type="EMBL" id="JACALR010000004">
    <property type="protein sequence ID" value="MDM1551541.1"/>
    <property type="molecule type" value="Genomic_DNA"/>
</dbReference>
<reference evidence="1" key="1">
    <citation type="submission" date="2020-06" db="EMBL/GenBank/DDBJ databases">
        <authorList>
            <person name="Dong N."/>
        </authorList>
    </citation>
    <scope>NUCLEOTIDE SEQUENCE</scope>
    <source>
        <strain evidence="1">210</strain>
    </source>
</reference>
<comment type="caution">
    <text evidence="1">The sequence shown here is derived from an EMBL/GenBank/DDBJ whole genome shotgun (WGS) entry which is preliminary data.</text>
</comment>
<organism evidence="1 2">
    <name type="scientific">Empedobacter falsenii</name>
    <dbReference type="NCBI Taxonomy" id="343874"/>
    <lineage>
        <taxon>Bacteria</taxon>
        <taxon>Pseudomonadati</taxon>
        <taxon>Bacteroidota</taxon>
        <taxon>Flavobacteriia</taxon>
        <taxon>Flavobacteriales</taxon>
        <taxon>Weeksellaceae</taxon>
        <taxon>Empedobacter</taxon>
    </lineage>
</organism>
<accession>A0AAW7DJ87</accession>
<evidence type="ECO:0000313" key="2">
    <source>
        <dbReference type="Proteomes" id="UP001173578"/>
    </source>
</evidence>
<dbReference type="Proteomes" id="UP001173578">
    <property type="component" value="Unassembled WGS sequence"/>
</dbReference>
<evidence type="ECO:0000313" key="1">
    <source>
        <dbReference type="EMBL" id="MDM1551541.1"/>
    </source>
</evidence>
<reference evidence="1" key="2">
    <citation type="journal article" date="2022" name="Sci. Total Environ.">
        <title>Prevalence, transmission, and molecular epidemiology of tet(X)-positive bacteria among humans, animals, and environmental niches in China: An epidemiological, and genomic-based study.</title>
        <authorList>
            <person name="Dong N."/>
            <person name="Zeng Y."/>
            <person name="Cai C."/>
            <person name="Sun C."/>
            <person name="Lu J."/>
            <person name="Liu C."/>
            <person name="Zhou H."/>
            <person name="Sun Q."/>
            <person name="Shu L."/>
            <person name="Wang H."/>
            <person name="Wang Y."/>
            <person name="Wang S."/>
            <person name="Wu C."/>
            <person name="Chan E.W."/>
            <person name="Chen G."/>
            <person name="Shen Z."/>
            <person name="Chen S."/>
            <person name="Zhang R."/>
        </authorList>
    </citation>
    <scope>NUCLEOTIDE SEQUENCE</scope>
    <source>
        <strain evidence="1">210</strain>
    </source>
</reference>
<evidence type="ECO:0008006" key="3">
    <source>
        <dbReference type="Google" id="ProtNLM"/>
    </source>
</evidence>
<sequence length="66" mass="7293">MSETKIKVGSIVCLNSDQTDNPDLFTVGSIEYGTHDTNIAVVYWFDSNTKDLKSFKVHVGALTVLE</sequence>